<proteinExistence type="predicted"/>
<feature type="compositionally biased region" description="Basic and acidic residues" evidence="2">
    <location>
        <begin position="67"/>
        <end position="80"/>
    </location>
</feature>
<keyword evidence="1" id="KW-0175">Coiled coil</keyword>
<gene>
    <name evidence="4" type="ORF">C5F46_06735</name>
</gene>
<dbReference type="EMBL" id="PZKF01000012">
    <property type="protein sequence ID" value="PTE17913.1"/>
    <property type="molecule type" value="Genomic_DNA"/>
</dbReference>
<dbReference type="AlphaFoldDB" id="A0A2T4JJ79"/>
<keyword evidence="3" id="KW-1133">Transmembrane helix</keyword>
<comment type="caution">
    <text evidence="4">The sequence shown here is derived from an EMBL/GenBank/DDBJ whole genome shotgun (WGS) entry which is preliminary data.</text>
</comment>
<dbReference type="Proteomes" id="UP000241899">
    <property type="component" value="Unassembled WGS sequence"/>
</dbReference>
<keyword evidence="3" id="KW-0472">Membrane</keyword>
<evidence type="ECO:0000256" key="3">
    <source>
        <dbReference type="SAM" id="Phobius"/>
    </source>
</evidence>
<evidence type="ECO:0008006" key="6">
    <source>
        <dbReference type="Google" id="ProtNLM"/>
    </source>
</evidence>
<evidence type="ECO:0000313" key="4">
    <source>
        <dbReference type="EMBL" id="PTE17913.1"/>
    </source>
</evidence>
<evidence type="ECO:0000256" key="1">
    <source>
        <dbReference type="SAM" id="Coils"/>
    </source>
</evidence>
<keyword evidence="3" id="KW-0812">Transmembrane</keyword>
<name>A0A2T4JJ79_9RHOB</name>
<sequence length="449" mass="45761">MKPNEGGSAPDEQPENAPHGAKAGAAETKGPGVAAAATGDDQMLDDVEKTPRAEAATAEDEGMTINLRDKPFTLDDYKPQDDDEDYSANATESFEEDDRETGQTARESAPVRAVQPAPQRKGGFFPMLMGGVAAAAIGAGGVIYGLPQIAPYLPENLRPAGSSFDPAPLQAALDAQAAKIAALAAAPVAPAEVDLSSVEGQLAALTTTLATLDERIVALEKRPVEGGAASVTAVEAFERELADMRALIEKNRSSADLVQEEVAAAAAEVAERIAAAEAEAAAVRAEAQAAAEKALAQAAIARMRLAMDNGAPLVEALAELNAAGLDVPEALNATVPTLAALREGFAPAARAALITARKDTAGEEPLDRLGAFLLAQTGARSLEVREGDTADAVLSRAEAALNAGDVPGALAEVDALPEAAKTAMTDWIAQAGARVAATDALAALAQSLN</sequence>
<evidence type="ECO:0000313" key="5">
    <source>
        <dbReference type="Proteomes" id="UP000241899"/>
    </source>
</evidence>
<feature type="transmembrane region" description="Helical" evidence="3">
    <location>
        <begin position="124"/>
        <end position="146"/>
    </location>
</feature>
<evidence type="ECO:0000256" key="2">
    <source>
        <dbReference type="SAM" id="MobiDB-lite"/>
    </source>
</evidence>
<organism evidence="4 5">
    <name type="scientific">Phaeovulum veldkampii DSM 11550</name>
    <dbReference type="NCBI Taxonomy" id="1185920"/>
    <lineage>
        <taxon>Bacteria</taxon>
        <taxon>Pseudomonadati</taxon>
        <taxon>Pseudomonadota</taxon>
        <taxon>Alphaproteobacteria</taxon>
        <taxon>Rhodobacterales</taxon>
        <taxon>Paracoccaceae</taxon>
        <taxon>Phaeovulum</taxon>
    </lineage>
</organism>
<accession>A0A2T4JJ79</accession>
<feature type="coiled-coil region" evidence="1">
    <location>
        <begin position="202"/>
        <end position="295"/>
    </location>
</feature>
<keyword evidence="5" id="KW-1185">Reference proteome</keyword>
<feature type="region of interest" description="Disordered" evidence="2">
    <location>
        <begin position="1"/>
        <end position="118"/>
    </location>
</feature>
<protein>
    <recommendedName>
        <fullName evidence="6">Mitochondrial inner membrane protein</fullName>
    </recommendedName>
</protein>
<reference evidence="4 5" key="1">
    <citation type="submission" date="2018-03" db="EMBL/GenBank/DDBJ databases">
        <title>Rhodobacter veldkampii.</title>
        <authorList>
            <person name="Meyer T.E."/>
            <person name="Miller S."/>
            <person name="Lodha T."/>
            <person name="Gandham S."/>
            <person name="Chintalapati S."/>
            <person name="Chintalapati V.R."/>
        </authorList>
    </citation>
    <scope>NUCLEOTIDE SEQUENCE [LARGE SCALE GENOMIC DNA]</scope>
    <source>
        <strain evidence="4 5">DSM 11550</strain>
    </source>
</reference>